<comment type="caution">
    <text evidence="2">The sequence shown here is derived from an EMBL/GenBank/DDBJ whole genome shotgun (WGS) entry which is preliminary data.</text>
</comment>
<dbReference type="InterPro" id="IPR029058">
    <property type="entry name" value="AB_hydrolase_fold"/>
</dbReference>
<dbReference type="AlphaFoldDB" id="A0AAN6TBT5"/>
<dbReference type="GeneID" id="89942962"/>
<feature type="region of interest" description="Disordered" evidence="1">
    <location>
        <begin position="289"/>
        <end position="311"/>
    </location>
</feature>
<evidence type="ECO:0008006" key="4">
    <source>
        <dbReference type="Google" id="ProtNLM"/>
    </source>
</evidence>
<evidence type="ECO:0000313" key="3">
    <source>
        <dbReference type="Proteomes" id="UP001302812"/>
    </source>
</evidence>
<evidence type="ECO:0000256" key="1">
    <source>
        <dbReference type="SAM" id="MobiDB-lite"/>
    </source>
</evidence>
<dbReference type="EMBL" id="MU853346">
    <property type="protein sequence ID" value="KAK4111436.1"/>
    <property type="molecule type" value="Genomic_DNA"/>
</dbReference>
<feature type="compositionally biased region" description="Polar residues" evidence="1">
    <location>
        <begin position="362"/>
        <end position="373"/>
    </location>
</feature>
<reference evidence="2" key="1">
    <citation type="journal article" date="2023" name="Mol. Phylogenet. Evol.">
        <title>Genome-scale phylogeny and comparative genomics of the fungal order Sordariales.</title>
        <authorList>
            <person name="Hensen N."/>
            <person name="Bonometti L."/>
            <person name="Westerberg I."/>
            <person name="Brannstrom I.O."/>
            <person name="Guillou S."/>
            <person name="Cros-Aarteil S."/>
            <person name="Calhoun S."/>
            <person name="Haridas S."/>
            <person name="Kuo A."/>
            <person name="Mondo S."/>
            <person name="Pangilinan J."/>
            <person name="Riley R."/>
            <person name="LaButti K."/>
            <person name="Andreopoulos B."/>
            <person name="Lipzen A."/>
            <person name="Chen C."/>
            <person name="Yan M."/>
            <person name="Daum C."/>
            <person name="Ng V."/>
            <person name="Clum A."/>
            <person name="Steindorff A."/>
            <person name="Ohm R.A."/>
            <person name="Martin F."/>
            <person name="Silar P."/>
            <person name="Natvig D.O."/>
            <person name="Lalanne C."/>
            <person name="Gautier V."/>
            <person name="Ament-Velasquez S.L."/>
            <person name="Kruys A."/>
            <person name="Hutchinson M.I."/>
            <person name="Powell A.J."/>
            <person name="Barry K."/>
            <person name="Miller A.N."/>
            <person name="Grigoriev I.V."/>
            <person name="Debuchy R."/>
            <person name="Gladieux P."/>
            <person name="Hiltunen Thoren M."/>
            <person name="Johannesson H."/>
        </authorList>
    </citation>
    <scope>NUCLEOTIDE SEQUENCE</scope>
    <source>
        <strain evidence="2">CBS 508.74</strain>
    </source>
</reference>
<keyword evidence="3" id="KW-1185">Reference proteome</keyword>
<name>A0AAN6TBT5_9PEZI</name>
<gene>
    <name evidence="2" type="ORF">N656DRAFT_837837</name>
</gene>
<dbReference type="Proteomes" id="UP001302812">
    <property type="component" value="Unassembled WGS sequence"/>
</dbReference>
<proteinExistence type="predicted"/>
<dbReference type="SUPFAM" id="SSF53474">
    <property type="entry name" value="alpha/beta-Hydrolases"/>
    <property type="match status" value="1"/>
</dbReference>
<reference evidence="2" key="2">
    <citation type="submission" date="2023-05" db="EMBL/GenBank/DDBJ databases">
        <authorList>
            <consortium name="Lawrence Berkeley National Laboratory"/>
            <person name="Steindorff A."/>
            <person name="Hensen N."/>
            <person name="Bonometti L."/>
            <person name="Westerberg I."/>
            <person name="Brannstrom I.O."/>
            <person name="Guillou S."/>
            <person name="Cros-Aarteil S."/>
            <person name="Calhoun S."/>
            <person name="Haridas S."/>
            <person name="Kuo A."/>
            <person name="Mondo S."/>
            <person name="Pangilinan J."/>
            <person name="Riley R."/>
            <person name="Labutti K."/>
            <person name="Andreopoulos B."/>
            <person name="Lipzen A."/>
            <person name="Chen C."/>
            <person name="Yanf M."/>
            <person name="Daum C."/>
            <person name="Ng V."/>
            <person name="Clum A."/>
            <person name="Ohm R."/>
            <person name="Martin F."/>
            <person name="Silar P."/>
            <person name="Natvig D."/>
            <person name="Lalanne C."/>
            <person name="Gautier V."/>
            <person name="Ament-Velasquez S.L."/>
            <person name="Kruys A."/>
            <person name="Hutchinson M.I."/>
            <person name="Powell A.J."/>
            <person name="Barry K."/>
            <person name="Miller A.N."/>
            <person name="Grigoriev I.V."/>
            <person name="Debuchy R."/>
            <person name="Gladieux P."/>
            <person name="Thoren M.H."/>
            <person name="Johannesson H."/>
        </authorList>
    </citation>
    <scope>NUCLEOTIDE SEQUENCE</scope>
    <source>
        <strain evidence="2">CBS 508.74</strain>
    </source>
</reference>
<accession>A0AAN6TBT5</accession>
<organism evidence="2 3">
    <name type="scientific">Canariomyces notabilis</name>
    <dbReference type="NCBI Taxonomy" id="2074819"/>
    <lineage>
        <taxon>Eukaryota</taxon>
        <taxon>Fungi</taxon>
        <taxon>Dikarya</taxon>
        <taxon>Ascomycota</taxon>
        <taxon>Pezizomycotina</taxon>
        <taxon>Sordariomycetes</taxon>
        <taxon>Sordariomycetidae</taxon>
        <taxon>Sordariales</taxon>
        <taxon>Chaetomiaceae</taxon>
        <taxon>Canariomyces</taxon>
    </lineage>
</organism>
<protein>
    <recommendedName>
        <fullName evidence="4">Alpha/beta hydrolase fold-3 domain-containing protein</fullName>
    </recommendedName>
</protein>
<evidence type="ECO:0000313" key="2">
    <source>
        <dbReference type="EMBL" id="KAK4111436.1"/>
    </source>
</evidence>
<dbReference type="Gene3D" id="3.40.50.1820">
    <property type="entry name" value="alpha/beta hydrolase"/>
    <property type="match status" value="1"/>
</dbReference>
<feature type="region of interest" description="Disordered" evidence="1">
    <location>
        <begin position="353"/>
        <end position="395"/>
    </location>
</feature>
<dbReference type="RefSeq" id="XP_064669006.1">
    <property type="nucleotide sequence ID" value="XM_064818836.1"/>
</dbReference>
<feature type="compositionally biased region" description="Low complexity" evidence="1">
    <location>
        <begin position="374"/>
        <end position="384"/>
    </location>
</feature>
<sequence>MPRWLHGYKAWGLTRPSRLETRLFGSRHYTEFVRVPCASSGDITVSLHNVSHHHPTTPLVIFIPPFSQPGPEPAVPLPACLLHHPTAIINYRWRSHTEDERPDVHLQWPTPLHDVLFGYSWLSSKLGLTDGTSPGPRSAYVYGSYLGASLAASLALTESHLPHPSRPMTVRGLIAHNGIYNWTMFLPDHPIHKLSRARRRKGLVFPLPVSNTLSEDEADDDDIFALLKRQTTFLFSDPAQLFDPFASPCLFFHSPNLHVPQDFTTPLTENSSLLPPEWTQAIDALSSSSSSFSISTEPSSPDSPSHSDPESAAALLARAEHQAKQLRPPRKGYLVFPPRYSTLRLPETLLLYNDDDDHVSGGSKTRISASTSTRSGARNNAPSAARRRQQKSRNSFRVQANELAGLMRRSLRLLEFRERTVGDDNDEDYEAVVDLEDARTREAERRVQIRELRRLQQAGVETGAAVPGLDQDGEERVADWLRERIDEEGRLVS</sequence>